<sequence length="68" mass="7728">MENLELLFLDDWGLVGFEAALSNDLMDFMVDRDGLSSNFILSQIPNDDLYLAIGYNTLAFSILVRLMH</sequence>
<feature type="domain" description="IstB-like ATP-binding" evidence="1">
    <location>
        <begin position="4"/>
        <end position="68"/>
    </location>
</feature>
<dbReference type="Proteomes" id="UP000255291">
    <property type="component" value="Unassembled WGS sequence"/>
</dbReference>
<protein>
    <submittedName>
        <fullName evidence="2">ATP-binding protein</fullName>
    </submittedName>
</protein>
<feature type="non-terminal residue" evidence="2">
    <location>
        <position position="68"/>
    </location>
</feature>
<evidence type="ECO:0000259" key="1">
    <source>
        <dbReference type="Pfam" id="PF01695"/>
    </source>
</evidence>
<reference evidence="2 3" key="1">
    <citation type="submission" date="2018-07" db="EMBL/GenBank/DDBJ databases">
        <title>The use of a cohorting ward and systematic surveillance cultures for the control of a Klebsiella pneumoniae carbapenemase (KPC)-producing Enterobacteriaceae outbreak.</title>
        <authorList>
            <person name="Doi Y."/>
        </authorList>
    </citation>
    <scope>NUCLEOTIDE SEQUENCE [LARGE SCALE GENOMIC DNA]</scope>
    <source>
        <strain evidence="2 3">1-RC-17-04017</strain>
    </source>
</reference>
<evidence type="ECO:0000313" key="2">
    <source>
        <dbReference type="EMBL" id="RDT48071.1"/>
    </source>
</evidence>
<comment type="caution">
    <text evidence="2">The sequence shown here is derived from an EMBL/GenBank/DDBJ whole genome shotgun (WGS) entry which is preliminary data.</text>
</comment>
<gene>
    <name evidence="2" type="ORF">DXF87_26735</name>
</gene>
<proteinExistence type="predicted"/>
<dbReference type="InterPro" id="IPR002611">
    <property type="entry name" value="IstB_ATP-bd"/>
</dbReference>
<evidence type="ECO:0000313" key="3">
    <source>
        <dbReference type="Proteomes" id="UP000255291"/>
    </source>
</evidence>
<keyword evidence="2" id="KW-0067">ATP-binding</keyword>
<keyword evidence="2" id="KW-0547">Nucleotide-binding</keyword>
<name>A0ABD7GNL9_9ENTR</name>
<organism evidence="2 3">
    <name type="scientific">Enterobacter roggenkampii</name>
    <dbReference type="NCBI Taxonomy" id="1812935"/>
    <lineage>
        <taxon>Bacteria</taxon>
        <taxon>Pseudomonadati</taxon>
        <taxon>Pseudomonadota</taxon>
        <taxon>Gammaproteobacteria</taxon>
        <taxon>Enterobacterales</taxon>
        <taxon>Enterobacteriaceae</taxon>
        <taxon>Enterobacter</taxon>
        <taxon>Enterobacter cloacae complex</taxon>
    </lineage>
</organism>
<dbReference type="GO" id="GO:0005524">
    <property type="term" value="F:ATP binding"/>
    <property type="evidence" value="ECO:0007669"/>
    <property type="project" value="UniProtKB-KW"/>
</dbReference>
<accession>A0ABD7GNL9</accession>
<dbReference type="AlphaFoldDB" id="A0ABD7GNL9"/>
<dbReference type="EMBL" id="QRBW01000493">
    <property type="protein sequence ID" value="RDT48071.1"/>
    <property type="molecule type" value="Genomic_DNA"/>
</dbReference>
<dbReference type="Pfam" id="PF01695">
    <property type="entry name" value="IstB_IS21"/>
    <property type="match status" value="1"/>
</dbReference>